<dbReference type="InterPro" id="IPR036594">
    <property type="entry name" value="Meth_synthase_dom"/>
</dbReference>
<evidence type="ECO:0000256" key="2">
    <source>
        <dbReference type="ARBA" id="ARBA00022723"/>
    </source>
</evidence>
<name>A0A7C3J4E0_9CREN</name>
<dbReference type="PANTHER" id="PTHR45833:SF1">
    <property type="entry name" value="METHIONINE SYNTHASE"/>
    <property type="match status" value="1"/>
</dbReference>
<feature type="domain" description="B12-binding N-terminal" evidence="5">
    <location>
        <begin position="1"/>
        <end position="91"/>
    </location>
</feature>
<reference evidence="6" key="1">
    <citation type="journal article" date="2020" name="mSystems">
        <title>Genome- and Community-Level Interaction Insights into Carbon Utilization and Element Cycling Functions of Hydrothermarchaeota in Hydrothermal Sediment.</title>
        <authorList>
            <person name="Zhou Z."/>
            <person name="Liu Y."/>
            <person name="Xu W."/>
            <person name="Pan J."/>
            <person name="Luo Z.H."/>
            <person name="Li M."/>
        </authorList>
    </citation>
    <scope>NUCLEOTIDE SEQUENCE [LARGE SCALE GENOMIC DNA]</scope>
    <source>
        <strain evidence="6">SpSt-468</strain>
    </source>
</reference>
<dbReference type="SUPFAM" id="SSF52242">
    <property type="entry name" value="Cobalamin (vitamin B12)-binding domain"/>
    <property type="match status" value="1"/>
</dbReference>
<evidence type="ECO:0000259" key="5">
    <source>
        <dbReference type="PROSITE" id="PS51337"/>
    </source>
</evidence>
<dbReference type="GO" id="GO:0031419">
    <property type="term" value="F:cobalamin binding"/>
    <property type="evidence" value="ECO:0007669"/>
    <property type="project" value="InterPro"/>
</dbReference>
<comment type="similarity">
    <text evidence="1">Belongs to the methylamine corrinoid protein family.</text>
</comment>
<sequence>MSELMILEELANAVINGDDGKALENSKKAIASGIDPLRAINEGLMRGMAKVGEDFSNLKIYLPEVMMAAEAMKAALNILEPEAVKRGGAALKKGKVVIATISGDIHDIGKNIVAMLLRANGFEVYDLGRDVAVDALINKAEEVGADIIGASTLLSTSMPYMEDMVAMLKERGVRQKYIVLVGGGPVTREWAESIGADGYGDDGDEAVRVAKELYHKVKGQ</sequence>
<proteinExistence type="inferred from homology"/>
<accession>A0A7C3J4E0</accession>
<evidence type="ECO:0000259" key="4">
    <source>
        <dbReference type="PROSITE" id="PS51332"/>
    </source>
</evidence>
<dbReference type="GO" id="GO:0005829">
    <property type="term" value="C:cytosol"/>
    <property type="evidence" value="ECO:0007669"/>
    <property type="project" value="TreeGrafter"/>
</dbReference>
<dbReference type="GO" id="GO:0015948">
    <property type="term" value="P:methanogenesis"/>
    <property type="evidence" value="ECO:0007669"/>
    <property type="project" value="InterPro"/>
</dbReference>
<dbReference type="InterPro" id="IPR036724">
    <property type="entry name" value="Cobalamin-bd_sf"/>
</dbReference>
<dbReference type="InterPro" id="IPR006158">
    <property type="entry name" value="Cobalamin-bd"/>
</dbReference>
<dbReference type="EMBL" id="DSTX01000010">
    <property type="protein sequence ID" value="HFK20737.1"/>
    <property type="molecule type" value="Genomic_DNA"/>
</dbReference>
<feature type="domain" description="B12-binding" evidence="4">
    <location>
        <begin position="93"/>
        <end position="220"/>
    </location>
</feature>
<dbReference type="SMART" id="SM01018">
    <property type="entry name" value="B12-binding_2"/>
    <property type="match status" value="1"/>
</dbReference>
<gene>
    <name evidence="6" type="ORF">ENS19_05570</name>
</gene>
<evidence type="ECO:0008006" key="7">
    <source>
        <dbReference type="Google" id="ProtNLM"/>
    </source>
</evidence>
<dbReference type="NCBIfam" id="TIGR02370">
    <property type="entry name" value="pyl_corrinoid"/>
    <property type="match status" value="1"/>
</dbReference>
<dbReference type="GO" id="GO:0008705">
    <property type="term" value="F:methionine synthase activity"/>
    <property type="evidence" value="ECO:0007669"/>
    <property type="project" value="TreeGrafter"/>
</dbReference>
<dbReference type="GO" id="GO:0050667">
    <property type="term" value="P:homocysteine metabolic process"/>
    <property type="evidence" value="ECO:0007669"/>
    <property type="project" value="TreeGrafter"/>
</dbReference>
<evidence type="ECO:0000256" key="1">
    <source>
        <dbReference type="ARBA" id="ARBA00010854"/>
    </source>
</evidence>
<dbReference type="AlphaFoldDB" id="A0A7C3J4E0"/>
<dbReference type="InterPro" id="IPR012741">
    <property type="entry name" value="Corrinoid_p"/>
</dbReference>
<dbReference type="InterPro" id="IPR050554">
    <property type="entry name" value="Met_Synthase/Corrinoid"/>
</dbReference>
<dbReference type="GO" id="GO:0050897">
    <property type="term" value="F:cobalt ion binding"/>
    <property type="evidence" value="ECO:0007669"/>
    <property type="project" value="InterPro"/>
</dbReference>
<dbReference type="FunFam" id="3.40.50.280:FF:000003">
    <property type="entry name" value="Dimethylamine methyltransferase corrinoid protein"/>
    <property type="match status" value="1"/>
</dbReference>
<dbReference type="PROSITE" id="PS51337">
    <property type="entry name" value="B12_BINDING_NTER"/>
    <property type="match status" value="1"/>
</dbReference>
<comment type="caution">
    <text evidence="6">The sequence shown here is derived from an EMBL/GenBank/DDBJ whole genome shotgun (WGS) entry which is preliminary data.</text>
</comment>
<dbReference type="Pfam" id="PF02310">
    <property type="entry name" value="B12-binding"/>
    <property type="match status" value="1"/>
</dbReference>
<dbReference type="PROSITE" id="PS51332">
    <property type="entry name" value="B12_BINDING"/>
    <property type="match status" value="1"/>
</dbReference>
<protein>
    <recommendedName>
        <fullName evidence="7">Dimethylamine corrinoid protein 3</fullName>
    </recommendedName>
</protein>
<dbReference type="Pfam" id="PF02607">
    <property type="entry name" value="B12-binding_2"/>
    <property type="match status" value="1"/>
</dbReference>
<dbReference type="Gene3D" id="1.10.1240.10">
    <property type="entry name" value="Methionine synthase domain"/>
    <property type="match status" value="1"/>
</dbReference>
<dbReference type="GO" id="GO:0046653">
    <property type="term" value="P:tetrahydrofolate metabolic process"/>
    <property type="evidence" value="ECO:0007669"/>
    <property type="project" value="TreeGrafter"/>
</dbReference>
<dbReference type="SUPFAM" id="SSF47644">
    <property type="entry name" value="Methionine synthase domain"/>
    <property type="match status" value="1"/>
</dbReference>
<evidence type="ECO:0000256" key="3">
    <source>
        <dbReference type="ARBA" id="ARBA00023285"/>
    </source>
</evidence>
<dbReference type="PANTHER" id="PTHR45833">
    <property type="entry name" value="METHIONINE SYNTHASE"/>
    <property type="match status" value="1"/>
</dbReference>
<dbReference type="Gene3D" id="3.40.50.280">
    <property type="entry name" value="Cobalamin-binding domain"/>
    <property type="match status" value="1"/>
</dbReference>
<keyword evidence="2" id="KW-0479">Metal-binding</keyword>
<evidence type="ECO:0000313" key="6">
    <source>
        <dbReference type="EMBL" id="HFK20737.1"/>
    </source>
</evidence>
<keyword evidence="3" id="KW-0170">Cobalt</keyword>
<dbReference type="InterPro" id="IPR003759">
    <property type="entry name" value="Cbl-bd_cap"/>
</dbReference>
<organism evidence="6">
    <name type="scientific">Candidatus Methanomethylicus mesodigestus</name>
    <dbReference type="NCBI Taxonomy" id="1867258"/>
    <lineage>
        <taxon>Archaea</taxon>
        <taxon>Thermoproteota</taxon>
        <taxon>Methanosuratincolia</taxon>
        <taxon>Candidatus Methanomethylicales</taxon>
        <taxon>Candidatus Methanomethylicaceae</taxon>
        <taxon>Candidatus Methanomethylicus</taxon>
    </lineage>
</organism>